<evidence type="ECO:0000256" key="2">
    <source>
        <dbReference type="ARBA" id="ARBA00022598"/>
    </source>
</evidence>
<dbReference type="KEGG" id="sfug:CNQ36_06735"/>
<keyword evidence="2" id="KW-0436">Ligase</keyword>
<evidence type="ECO:0000259" key="8">
    <source>
        <dbReference type="PROSITE" id="PS51987"/>
    </source>
</evidence>
<evidence type="ECO:0000256" key="1">
    <source>
        <dbReference type="ARBA" id="ARBA00009897"/>
    </source>
</evidence>
<dbReference type="SMART" id="SM01230">
    <property type="entry name" value="Gln-synt_C"/>
    <property type="match status" value="1"/>
</dbReference>
<dbReference type="GO" id="GO:0006542">
    <property type="term" value="P:glutamine biosynthetic process"/>
    <property type="evidence" value="ECO:0007669"/>
    <property type="project" value="InterPro"/>
</dbReference>
<feature type="domain" description="GS beta-grasp" evidence="7">
    <location>
        <begin position="20"/>
        <end position="116"/>
    </location>
</feature>
<accession>A0A494UP53</accession>
<dbReference type="GO" id="GO:0006576">
    <property type="term" value="P:biogenic amine metabolic process"/>
    <property type="evidence" value="ECO:0007669"/>
    <property type="project" value="UniProtKB-ARBA"/>
</dbReference>
<proteinExistence type="inferred from homology"/>
<dbReference type="GO" id="GO:0004356">
    <property type="term" value="F:glutamine synthetase activity"/>
    <property type="evidence" value="ECO:0007669"/>
    <property type="project" value="InterPro"/>
</dbReference>
<evidence type="ECO:0000256" key="4">
    <source>
        <dbReference type="ARBA" id="ARBA00022840"/>
    </source>
</evidence>
<gene>
    <name evidence="9" type="ORF">CNQ36_06735</name>
</gene>
<evidence type="ECO:0000313" key="9">
    <source>
        <dbReference type="EMBL" id="AYL35147.1"/>
    </source>
</evidence>
<dbReference type="PANTHER" id="PTHR43785:SF12">
    <property type="entry name" value="TYPE-1 GLUTAMINE SYNTHETASE 2"/>
    <property type="match status" value="1"/>
</dbReference>
<dbReference type="InterPro" id="IPR036651">
    <property type="entry name" value="Gln_synt_N_sf"/>
</dbReference>
<dbReference type="RefSeq" id="WP_121545317.1">
    <property type="nucleotide sequence ID" value="NZ_CP023407.1"/>
</dbReference>
<keyword evidence="10" id="KW-1185">Reference proteome</keyword>
<dbReference type="GeneID" id="93882497"/>
<dbReference type="SUPFAM" id="SSF54368">
    <property type="entry name" value="Glutamine synthetase, N-terminal domain"/>
    <property type="match status" value="1"/>
</dbReference>
<dbReference type="InterPro" id="IPR008146">
    <property type="entry name" value="Gln_synth_cat_dom"/>
</dbReference>
<reference evidence="9 10" key="1">
    <citation type="submission" date="2017-09" db="EMBL/GenBank/DDBJ databases">
        <authorList>
            <person name="Zhang H."/>
            <person name="Hu S."/>
            <person name="Xu J."/>
            <person name="He Z."/>
        </authorList>
    </citation>
    <scope>NUCLEOTIDE SEQUENCE [LARGE SCALE GENOMIC DNA]</scope>
    <source>
        <strain evidence="9 10">TXX3120</strain>
    </source>
</reference>
<evidence type="ECO:0000256" key="3">
    <source>
        <dbReference type="ARBA" id="ARBA00022741"/>
    </source>
</evidence>
<evidence type="ECO:0000259" key="7">
    <source>
        <dbReference type="PROSITE" id="PS51986"/>
    </source>
</evidence>
<dbReference type="Proteomes" id="UP000282170">
    <property type="component" value="Chromosome"/>
</dbReference>
<dbReference type="Gene3D" id="3.10.20.70">
    <property type="entry name" value="Glutamine synthetase, N-terminal domain"/>
    <property type="match status" value="1"/>
</dbReference>
<keyword evidence="4" id="KW-0067">ATP-binding</keyword>
<organism evidence="9 10">
    <name type="scientific">Streptomyces fungicidicus</name>
    <dbReference type="NCBI Taxonomy" id="68203"/>
    <lineage>
        <taxon>Bacteria</taxon>
        <taxon>Bacillati</taxon>
        <taxon>Actinomycetota</taxon>
        <taxon>Actinomycetes</taxon>
        <taxon>Kitasatosporales</taxon>
        <taxon>Streptomycetaceae</taxon>
        <taxon>Streptomyces</taxon>
    </lineage>
</organism>
<dbReference type="EMBL" id="CP023407">
    <property type="protein sequence ID" value="AYL35147.1"/>
    <property type="molecule type" value="Genomic_DNA"/>
</dbReference>
<dbReference type="FunFam" id="3.10.20.70:FF:000015">
    <property type="entry name" value="Putative glutamine synthetase"/>
    <property type="match status" value="1"/>
</dbReference>
<dbReference type="InterPro" id="IPR008147">
    <property type="entry name" value="Gln_synt_N"/>
</dbReference>
<dbReference type="PROSITE" id="PS51986">
    <property type="entry name" value="GS_BETA_GRASP"/>
    <property type="match status" value="1"/>
</dbReference>
<dbReference type="SUPFAM" id="SSF55931">
    <property type="entry name" value="Glutamine synthetase/guanido kinase"/>
    <property type="match status" value="1"/>
</dbReference>
<dbReference type="PROSITE" id="PS51987">
    <property type="entry name" value="GS_CATALYTIC"/>
    <property type="match status" value="1"/>
</dbReference>
<dbReference type="GO" id="GO:0005524">
    <property type="term" value="F:ATP binding"/>
    <property type="evidence" value="ECO:0007669"/>
    <property type="project" value="UniProtKB-KW"/>
</dbReference>
<dbReference type="AlphaFoldDB" id="A0A494UP53"/>
<dbReference type="GO" id="GO:0042402">
    <property type="term" value="P:biogenic amine catabolic process"/>
    <property type="evidence" value="ECO:0007669"/>
    <property type="project" value="UniProtKB-ARBA"/>
</dbReference>
<protein>
    <submittedName>
        <fullName evidence="9">Glutamine synthetase</fullName>
    </submittedName>
</protein>
<feature type="domain" description="GS catalytic" evidence="8">
    <location>
        <begin position="123"/>
        <end position="456"/>
    </location>
</feature>
<sequence length="456" mass="50269">MADRTPPLAVEELHALVAGGEIDTVVLAFPDMQGRLQGKRFAARFFLDEVLRHGTEGCNYLLAVDADMNTVDGYEMSSWETGYGDFAMYPDLDTLRRVPWNEGTAMVVADLAWADGSPVVAAPRQILRRQLDRLAALGHTARVGTELEFIVFRDTYEQAWDAGYRGLTPANQYNVDYSVLGTGRIEPLLRRIRNEMAGAGLTVESAKGECNPGQHEIAFRYDEALVTCDQHAIYKTGAKEIAAQEGVSITFMAKYNEREGNSCHIHLSLADAAGDSAMPESAEDPDAMSEVMRHFLAGQLAALREFSLLYAPHINSYKRFQPGSFAPTAVAWGRDNRTCALRVVGHGRSLRFENRLPGGDVNPHLAVAGMVAAGLYGIEQRLELPEPCAGNAYTADFAHVPTSLREAAELWETSEIAKAAFGDEVVAHYRNMARVETDAFDAAVTDWELRRSFERM</sequence>
<dbReference type="PANTHER" id="PTHR43785">
    <property type="entry name" value="GAMMA-GLUTAMYLPUTRESCINE SYNTHETASE"/>
    <property type="match status" value="1"/>
</dbReference>
<dbReference type="Gene3D" id="3.30.590.10">
    <property type="entry name" value="Glutamine synthetase/guanido kinase, catalytic domain"/>
    <property type="match status" value="1"/>
</dbReference>
<evidence type="ECO:0000256" key="6">
    <source>
        <dbReference type="RuleBase" id="RU000384"/>
    </source>
</evidence>
<evidence type="ECO:0000313" key="10">
    <source>
        <dbReference type="Proteomes" id="UP000282170"/>
    </source>
</evidence>
<comment type="similarity">
    <text evidence="1 5 6">Belongs to the glutamine synthetase family.</text>
</comment>
<dbReference type="Pfam" id="PF00120">
    <property type="entry name" value="Gln-synt_C"/>
    <property type="match status" value="1"/>
</dbReference>
<name>A0A494UP53_9ACTN</name>
<evidence type="ECO:0000256" key="5">
    <source>
        <dbReference type="PROSITE-ProRule" id="PRU01330"/>
    </source>
</evidence>
<dbReference type="InterPro" id="IPR014746">
    <property type="entry name" value="Gln_synth/guanido_kin_cat_dom"/>
</dbReference>
<dbReference type="FunFam" id="3.30.590.10:FF:000005">
    <property type="entry name" value="Probable glutamine synthetase"/>
    <property type="match status" value="1"/>
</dbReference>
<keyword evidence="3" id="KW-0547">Nucleotide-binding</keyword>